<keyword evidence="3 7" id="KW-0812">Transmembrane</keyword>
<dbReference type="Proteomes" id="UP001476282">
    <property type="component" value="Unassembled WGS sequence"/>
</dbReference>
<reference evidence="10 11" key="1">
    <citation type="submission" date="2024-02" db="EMBL/GenBank/DDBJ databases">
        <title>Haloferula sargassicola NBRC 104335.</title>
        <authorList>
            <person name="Ichikawa N."/>
            <person name="Katano-Makiyama Y."/>
            <person name="Hidaka K."/>
        </authorList>
    </citation>
    <scope>NUCLEOTIDE SEQUENCE [LARGE SCALE GENOMIC DNA]</scope>
    <source>
        <strain evidence="10 11">NBRC 104335</strain>
    </source>
</reference>
<evidence type="ECO:0000256" key="6">
    <source>
        <dbReference type="ARBA" id="ARBA00023136"/>
    </source>
</evidence>
<dbReference type="RefSeq" id="WP_353565177.1">
    <property type="nucleotide sequence ID" value="NZ_BAABRI010000001.1"/>
</dbReference>
<evidence type="ECO:0000256" key="4">
    <source>
        <dbReference type="ARBA" id="ARBA00022748"/>
    </source>
</evidence>
<feature type="transmembrane region" description="Helical" evidence="7">
    <location>
        <begin position="449"/>
        <end position="472"/>
    </location>
</feature>
<dbReference type="SUPFAM" id="SSF52833">
    <property type="entry name" value="Thioredoxin-like"/>
    <property type="match status" value="1"/>
</dbReference>
<gene>
    <name evidence="10" type="primary">dsbD_1</name>
    <name evidence="10" type="ORF">Hsar01_00226</name>
</gene>
<dbReference type="PANTHER" id="PTHR32234">
    <property type="entry name" value="THIOL:DISULFIDE INTERCHANGE PROTEIN DSBD"/>
    <property type="match status" value="1"/>
</dbReference>
<evidence type="ECO:0000259" key="9">
    <source>
        <dbReference type="PROSITE" id="PS51352"/>
    </source>
</evidence>
<evidence type="ECO:0000256" key="1">
    <source>
        <dbReference type="ARBA" id="ARBA00004651"/>
    </source>
</evidence>
<feature type="transmembrane region" description="Helical" evidence="7">
    <location>
        <begin position="552"/>
        <end position="569"/>
    </location>
</feature>
<evidence type="ECO:0000256" key="5">
    <source>
        <dbReference type="ARBA" id="ARBA00022989"/>
    </source>
</evidence>
<dbReference type="Pfam" id="PF13899">
    <property type="entry name" value="Thioredoxin_7"/>
    <property type="match status" value="1"/>
</dbReference>
<dbReference type="PROSITE" id="PS51352">
    <property type="entry name" value="THIOREDOXIN_2"/>
    <property type="match status" value="1"/>
</dbReference>
<evidence type="ECO:0000313" key="10">
    <source>
        <dbReference type="EMBL" id="GAA5481021.1"/>
    </source>
</evidence>
<evidence type="ECO:0000256" key="2">
    <source>
        <dbReference type="ARBA" id="ARBA00022475"/>
    </source>
</evidence>
<keyword evidence="4" id="KW-0201">Cytochrome c-type biogenesis</keyword>
<evidence type="ECO:0000256" key="8">
    <source>
        <dbReference type="SAM" id="SignalP"/>
    </source>
</evidence>
<protein>
    <submittedName>
        <fullName evidence="10">Thiol:disulfide interchange protein DsbD</fullName>
    </submittedName>
</protein>
<dbReference type="InterPro" id="IPR028250">
    <property type="entry name" value="DsbDN"/>
</dbReference>
<feature type="transmembrane region" description="Helical" evidence="7">
    <location>
        <begin position="297"/>
        <end position="321"/>
    </location>
</feature>
<comment type="caution">
    <text evidence="10">The sequence shown here is derived from an EMBL/GenBank/DDBJ whole genome shotgun (WGS) entry which is preliminary data.</text>
</comment>
<accession>A0ABP9UL04</accession>
<dbReference type="EMBL" id="BAABRI010000001">
    <property type="protein sequence ID" value="GAA5481021.1"/>
    <property type="molecule type" value="Genomic_DNA"/>
</dbReference>
<dbReference type="InterPro" id="IPR013766">
    <property type="entry name" value="Thioredoxin_domain"/>
</dbReference>
<dbReference type="InterPro" id="IPR036249">
    <property type="entry name" value="Thioredoxin-like_sf"/>
</dbReference>
<keyword evidence="11" id="KW-1185">Reference proteome</keyword>
<dbReference type="Pfam" id="PF02683">
    <property type="entry name" value="DsbD_TM"/>
    <property type="match status" value="1"/>
</dbReference>
<dbReference type="PANTHER" id="PTHR32234:SF3">
    <property type="entry name" value="SUPPRESSION OF COPPER SENSITIVITY PROTEIN"/>
    <property type="match status" value="1"/>
</dbReference>
<sequence>MIRSLVFALLALVSPAFAQFPFGGNDEPHVKARLVPAMPSIQPGQTVEVALVLDHEEHWHTYYVNPGQAGYPPSLEWTLPEGFTAEELRFPTPLLGNFAGAPFYGYDGETWFLTRITAPEDLSGGSVTLEAKASWLTCHETCVPEDQDLALTLQIGESQAKPAIAAAFAKARAALPAEEVPWSVTASENGDMVTLTLVPADASADPGDVHFFGEDSIEDSSVEQTLGHQGNSWTLTFPRNPDADPAPQRVKGILKASKGWGAESQSLGWAVDLGFDAPPANLAEVPGTAKSTLATPVVLGLMFLGGMILNLMPCVFPVIGLKIMGFVQQAGHSRSKIVAHGLVFTLGVLLSFWILAGILLAGGIANWGGQLENPWVVYVLLLVMLVFGLNMFGVFEVGASATSVGGHLTAKQGLAGTFFSGVLATVVATPCSAPFLAPALGAAVGLPAPWFFLAFTLMALGLSTPYLVLSAFPALVDKLPRPGPWMESFKQGMSFLLLGTAGYLLWVYSAQVFEQKSGQKGLWVMLGLTAVAAALWIYGRWSLPGKSPSTRWTARGLALAIAAAGFIVARPTPESLTAEAANAPKIHWAPWTKDLQEKLIAEGKPVYVDFTARWCLTCQTNKAATYSADMARYFEDHGIVALKADKTTTRPDIDEEIRRLGMSAIPVNVFYAPGSDTPHVTQTVLTASYLRAFLDQQLGGTADGGS</sequence>
<feature type="transmembrane region" description="Helical" evidence="7">
    <location>
        <begin position="342"/>
        <end position="369"/>
    </location>
</feature>
<proteinExistence type="predicted"/>
<feature type="domain" description="Thioredoxin" evidence="9">
    <location>
        <begin position="572"/>
        <end position="699"/>
    </location>
</feature>
<keyword evidence="2" id="KW-1003">Cell membrane</keyword>
<name>A0ABP9UL04_9BACT</name>
<evidence type="ECO:0000313" key="11">
    <source>
        <dbReference type="Proteomes" id="UP001476282"/>
    </source>
</evidence>
<keyword evidence="8" id="KW-0732">Signal</keyword>
<feature type="transmembrane region" description="Helical" evidence="7">
    <location>
        <begin position="375"/>
        <end position="395"/>
    </location>
</feature>
<evidence type="ECO:0000256" key="3">
    <source>
        <dbReference type="ARBA" id="ARBA00022692"/>
    </source>
</evidence>
<feature type="transmembrane region" description="Helical" evidence="7">
    <location>
        <begin position="416"/>
        <end position="437"/>
    </location>
</feature>
<feature type="transmembrane region" description="Helical" evidence="7">
    <location>
        <begin position="522"/>
        <end position="540"/>
    </location>
</feature>
<dbReference type="Gene3D" id="3.40.30.10">
    <property type="entry name" value="Glutaredoxin"/>
    <property type="match status" value="1"/>
</dbReference>
<feature type="chain" id="PRO_5045827489" evidence="8">
    <location>
        <begin position="19"/>
        <end position="706"/>
    </location>
</feature>
<organism evidence="10 11">
    <name type="scientific">Haloferula sargassicola</name>
    <dbReference type="NCBI Taxonomy" id="490096"/>
    <lineage>
        <taxon>Bacteria</taxon>
        <taxon>Pseudomonadati</taxon>
        <taxon>Verrucomicrobiota</taxon>
        <taxon>Verrucomicrobiia</taxon>
        <taxon>Verrucomicrobiales</taxon>
        <taxon>Verrucomicrobiaceae</taxon>
        <taxon>Haloferula</taxon>
    </lineage>
</organism>
<dbReference type="Pfam" id="PF11412">
    <property type="entry name" value="DsbD_N"/>
    <property type="match status" value="1"/>
</dbReference>
<feature type="transmembrane region" description="Helical" evidence="7">
    <location>
        <begin position="493"/>
        <end position="510"/>
    </location>
</feature>
<keyword evidence="5 7" id="KW-1133">Transmembrane helix</keyword>
<keyword evidence="6 7" id="KW-0472">Membrane</keyword>
<dbReference type="InterPro" id="IPR003834">
    <property type="entry name" value="Cyt_c_assmbl_TM_dom"/>
</dbReference>
<comment type="subcellular location">
    <subcellularLocation>
        <location evidence="1">Cell membrane</location>
        <topology evidence="1">Multi-pass membrane protein</topology>
    </subcellularLocation>
</comment>
<feature type="signal peptide" evidence="8">
    <location>
        <begin position="1"/>
        <end position="18"/>
    </location>
</feature>
<evidence type="ECO:0000256" key="7">
    <source>
        <dbReference type="SAM" id="Phobius"/>
    </source>
</evidence>